<dbReference type="RefSeq" id="WP_115591611.1">
    <property type="nucleotide sequence ID" value="NZ_QRHA01000001.1"/>
</dbReference>
<accession>A0A3D8MFG9</accession>
<keyword evidence="2" id="KW-1185">Reference proteome</keyword>
<evidence type="ECO:0000313" key="2">
    <source>
        <dbReference type="Proteomes" id="UP000256561"/>
    </source>
</evidence>
<sequence>MVNGSLMIRPSSQRGMVVLTTVVLLLVLALLVTLYAGRVKSFEHKILLNTQSHQLAFSVAEAGLARALGWLGEDPDWDGSAITDVLPEQGSFTVTGNRQSVTRESTTMTLITLTSVADSPDGISTVTLSEQALQYSLLANPPDVPLIVAGGLDVGGNFEVVANPNGGGEGVPLSIWTDLDVDMQNGSGTTCGLQEFSDGNCSGSPYSEKGFQDLDILDNDTNFPPDLMEYLFNYPTEDWASLRADANLHLSDCSSLGATSRGMIWVDGDCTLNSNVVVGAVDSPVILVVTDGDLTMNGGAEINGMVFSFRKPTTTADFEMNMIGGAKVNGVVVSNHPVGHANGTYNAVYDAEIVAELIENEDFLRVARVPGSWKDF</sequence>
<name>A0A3D8MFG9_9ALTE</name>
<dbReference type="AlphaFoldDB" id="A0A3D8MFG9"/>
<organism evidence="1 2">
    <name type="scientific">Alteromonas aestuariivivens</name>
    <dbReference type="NCBI Taxonomy" id="1938339"/>
    <lineage>
        <taxon>Bacteria</taxon>
        <taxon>Pseudomonadati</taxon>
        <taxon>Pseudomonadota</taxon>
        <taxon>Gammaproteobacteria</taxon>
        <taxon>Alteromonadales</taxon>
        <taxon>Alteromonadaceae</taxon>
        <taxon>Alteromonas/Salinimonas group</taxon>
        <taxon>Alteromonas</taxon>
    </lineage>
</organism>
<reference evidence="2" key="1">
    <citation type="submission" date="2018-08" db="EMBL/GenBank/DDBJ databases">
        <authorList>
            <person name="Zhang J."/>
            <person name="Du Z.-J."/>
        </authorList>
    </citation>
    <scope>NUCLEOTIDE SEQUENCE [LARGE SCALE GENOMIC DNA]</scope>
    <source>
        <strain evidence="2">KCTC 52655</strain>
    </source>
</reference>
<protein>
    <recommendedName>
        <fullName evidence="3">Type 4 fimbrial biogenesis protein PilX N-terminal domain-containing protein</fullName>
    </recommendedName>
</protein>
<proteinExistence type="predicted"/>
<dbReference type="Proteomes" id="UP000256561">
    <property type="component" value="Unassembled WGS sequence"/>
</dbReference>
<evidence type="ECO:0000313" key="1">
    <source>
        <dbReference type="EMBL" id="RDV29321.1"/>
    </source>
</evidence>
<comment type="caution">
    <text evidence="1">The sequence shown here is derived from an EMBL/GenBank/DDBJ whole genome shotgun (WGS) entry which is preliminary data.</text>
</comment>
<evidence type="ECO:0008006" key="3">
    <source>
        <dbReference type="Google" id="ProtNLM"/>
    </source>
</evidence>
<gene>
    <name evidence="1" type="ORF">DXV75_02405</name>
</gene>
<dbReference type="OrthoDB" id="6017064at2"/>
<dbReference type="EMBL" id="QRHA01000001">
    <property type="protein sequence ID" value="RDV29321.1"/>
    <property type="molecule type" value="Genomic_DNA"/>
</dbReference>